<proteinExistence type="predicted"/>
<reference evidence="1 2" key="1">
    <citation type="journal article" date="2014" name="Genome Announc.">
        <title>Draft Genome Sequences of Two Vibrionaceae Species, Vibrio ponticus C121 and Photobacterium aphoticum C119, Isolated as Coral Reef Microbiota.</title>
        <authorList>
            <person name="Al-saari N."/>
            <person name="Meirelles P.M."/>
            <person name="Mino S."/>
            <person name="Suda W."/>
            <person name="Oshima K."/>
            <person name="Hattori M."/>
            <person name="Ohkuma M."/>
            <person name="Thompson F.L."/>
            <person name="Gomez-Gil B."/>
            <person name="Sawabe T."/>
            <person name="Sawabe T."/>
        </authorList>
    </citation>
    <scope>NUCLEOTIDE SEQUENCE [LARGE SCALE GENOMIC DNA]</scope>
    <source>
        <strain evidence="1 2">JCM 19237</strain>
    </source>
</reference>
<name>A0A090QL91_9GAMM</name>
<organism evidence="1 2">
    <name type="scientific">Photobacterium aphoticum</name>
    <dbReference type="NCBI Taxonomy" id="754436"/>
    <lineage>
        <taxon>Bacteria</taxon>
        <taxon>Pseudomonadati</taxon>
        <taxon>Pseudomonadota</taxon>
        <taxon>Gammaproteobacteria</taxon>
        <taxon>Vibrionales</taxon>
        <taxon>Vibrionaceae</taxon>
        <taxon>Photobacterium</taxon>
    </lineage>
</organism>
<gene>
    <name evidence="1" type="ORF">JCM19237_2061</name>
</gene>
<dbReference type="STRING" id="754436.JCM19237_2061"/>
<evidence type="ECO:0000313" key="2">
    <source>
        <dbReference type="Proteomes" id="UP000029227"/>
    </source>
</evidence>
<comment type="caution">
    <text evidence="1">The sequence shown here is derived from an EMBL/GenBank/DDBJ whole genome shotgun (WGS) entry which is preliminary data.</text>
</comment>
<dbReference type="Proteomes" id="UP000029227">
    <property type="component" value="Unassembled WGS sequence"/>
</dbReference>
<dbReference type="AlphaFoldDB" id="A0A090QL91"/>
<protein>
    <submittedName>
        <fullName evidence="1">Uncharacterized protein</fullName>
    </submittedName>
</protein>
<sequence length="135" mass="14696">MLLTFNDPVGYFGFWWSAGDAGNKLQVETFKTTYEFTTADVFQGDALTLNHYGNTNFSGGNGGEPYGFLNLYATSDEYKIKSIKFYGSNFESDNHTVAASLQNPTGTVIVTVSEPAHLGALALALLPWCMHVAHA</sequence>
<evidence type="ECO:0000313" key="1">
    <source>
        <dbReference type="EMBL" id="GAL03910.1"/>
    </source>
</evidence>
<dbReference type="eggNOG" id="ENOG50333F7">
    <property type="taxonomic scope" value="Bacteria"/>
</dbReference>
<dbReference type="EMBL" id="BBMN01000003">
    <property type="protein sequence ID" value="GAL03910.1"/>
    <property type="molecule type" value="Genomic_DNA"/>
</dbReference>
<accession>A0A090QL91</accession>